<evidence type="ECO:0000259" key="10">
    <source>
        <dbReference type="Pfam" id="PF00082"/>
    </source>
</evidence>
<comment type="similarity">
    <text evidence="1 7 8">Belongs to the peptidase S8 family.</text>
</comment>
<sequence length="473" mass="48738">MHKHKIKLYSVSGIFALFGGLSGAYYGDDLGRGLYAMLGAENSQNSDMSVVSQAASEKDRVPGQYIVVFKDDAGQNASAQSFVESYSVETTHTYSKVFKGMAARMSTASLAKVLSDPRVAYVVEDRIVKMSSTTKKPSTTKSTPTLISKPTATPKSTSSTARPAPQAKNKQTLPTGIDRINAEKKINTGADINVAVVDTGIDLNHPDLKANIAGGKNCSTGTTYNDGHGHGTHVAGTIAALDNLSGVVGVAPNAKLWAVRVLDNNGSGTWSSVICGIDFITSNAPANGGKITLANMSLGGSGTSDNNCGNTNNDPFHKAICRSRDAGVTYIVAAGNSGTDASLSVPASYDDAVITVSALADSDGKAGGTGKEVSGYKDDTFPIFSNFGKVVDIAAPGVNILSTTKGGGTKSLTGTSMATPHVTGAAALYLKTNPGSSWTQIKDALISLAEKLGAGHTDPSGKHPEPVVRADTL</sequence>
<dbReference type="Pfam" id="PF05922">
    <property type="entry name" value="Inhibitor_I9"/>
    <property type="match status" value="1"/>
</dbReference>
<evidence type="ECO:0000256" key="1">
    <source>
        <dbReference type="ARBA" id="ARBA00011073"/>
    </source>
</evidence>
<dbReference type="InterPro" id="IPR023827">
    <property type="entry name" value="Peptidase_S8_Asp-AS"/>
</dbReference>
<dbReference type="InterPro" id="IPR022398">
    <property type="entry name" value="Peptidase_S8_His-AS"/>
</dbReference>
<evidence type="ECO:0008006" key="14">
    <source>
        <dbReference type="Google" id="ProtNLM"/>
    </source>
</evidence>
<dbReference type="InterPro" id="IPR000209">
    <property type="entry name" value="Peptidase_S8/S53_dom"/>
</dbReference>
<evidence type="ECO:0000313" key="13">
    <source>
        <dbReference type="Proteomes" id="UP000177614"/>
    </source>
</evidence>
<protein>
    <recommendedName>
        <fullName evidence="14">Peptidase S8/S53 domain-containing protein</fullName>
    </recommendedName>
</protein>
<dbReference type="EMBL" id="MEWR01000011">
    <property type="protein sequence ID" value="OGC82086.1"/>
    <property type="molecule type" value="Genomic_DNA"/>
</dbReference>
<dbReference type="PROSITE" id="PS51892">
    <property type="entry name" value="SUBTILASE"/>
    <property type="match status" value="1"/>
</dbReference>
<evidence type="ECO:0000259" key="11">
    <source>
        <dbReference type="Pfam" id="PF05922"/>
    </source>
</evidence>
<evidence type="ECO:0000256" key="7">
    <source>
        <dbReference type="PROSITE-ProRule" id="PRU01240"/>
    </source>
</evidence>
<accession>A0A1F4XKB0</accession>
<evidence type="ECO:0000256" key="3">
    <source>
        <dbReference type="ARBA" id="ARBA00022723"/>
    </source>
</evidence>
<evidence type="ECO:0000313" key="12">
    <source>
        <dbReference type="EMBL" id="OGC82086.1"/>
    </source>
</evidence>
<feature type="compositionally biased region" description="Basic and acidic residues" evidence="9">
    <location>
        <begin position="459"/>
        <end position="473"/>
    </location>
</feature>
<dbReference type="Proteomes" id="UP000177614">
    <property type="component" value="Unassembled WGS sequence"/>
</dbReference>
<dbReference type="GO" id="GO:0046872">
    <property type="term" value="F:metal ion binding"/>
    <property type="evidence" value="ECO:0007669"/>
    <property type="project" value="UniProtKB-KW"/>
</dbReference>
<dbReference type="Pfam" id="PF00082">
    <property type="entry name" value="Peptidase_S8"/>
    <property type="match status" value="1"/>
</dbReference>
<keyword evidence="3" id="KW-0479">Metal-binding</keyword>
<evidence type="ECO:0000256" key="2">
    <source>
        <dbReference type="ARBA" id="ARBA00022670"/>
    </source>
</evidence>
<keyword evidence="4 7" id="KW-0378">Hydrolase</keyword>
<dbReference type="PRINTS" id="PR00723">
    <property type="entry name" value="SUBTILISIN"/>
</dbReference>
<dbReference type="InterPro" id="IPR037045">
    <property type="entry name" value="S8pro/Inhibitor_I9_sf"/>
</dbReference>
<dbReference type="AlphaFoldDB" id="A0A1F4XKB0"/>
<evidence type="ECO:0000256" key="8">
    <source>
        <dbReference type="RuleBase" id="RU003355"/>
    </source>
</evidence>
<feature type="active site" description="Charge relay system" evidence="6 7">
    <location>
        <position position="416"/>
    </location>
</feature>
<evidence type="ECO:0000256" key="9">
    <source>
        <dbReference type="SAM" id="MobiDB-lite"/>
    </source>
</evidence>
<dbReference type="PROSITE" id="PS00138">
    <property type="entry name" value="SUBTILASE_SER"/>
    <property type="match status" value="1"/>
</dbReference>
<gene>
    <name evidence="12" type="ORF">A2V81_02965</name>
</gene>
<dbReference type="STRING" id="1817814.A2V81_02965"/>
<dbReference type="SUPFAM" id="SSF54897">
    <property type="entry name" value="Protease propeptides/inhibitors"/>
    <property type="match status" value="1"/>
</dbReference>
<dbReference type="InterPro" id="IPR036852">
    <property type="entry name" value="Peptidase_S8/S53_dom_sf"/>
</dbReference>
<feature type="region of interest" description="Disordered" evidence="9">
    <location>
        <begin position="131"/>
        <end position="178"/>
    </location>
</feature>
<dbReference type="PROSITE" id="PS00137">
    <property type="entry name" value="SUBTILASE_HIS"/>
    <property type="match status" value="1"/>
</dbReference>
<dbReference type="CDD" id="cd07477">
    <property type="entry name" value="Peptidases_S8_Subtilisin_subset"/>
    <property type="match status" value="1"/>
</dbReference>
<dbReference type="Gene3D" id="3.40.50.200">
    <property type="entry name" value="Peptidase S8/S53 domain"/>
    <property type="match status" value="1"/>
</dbReference>
<dbReference type="InterPro" id="IPR023828">
    <property type="entry name" value="Peptidase_S8_Ser-AS"/>
</dbReference>
<evidence type="ECO:0000256" key="4">
    <source>
        <dbReference type="ARBA" id="ARBA00022801"/>
    </source>
</evidence>
<dbReference type="GO" id="GO:0006508">
    <property type="term" value="P:proteolysis"/>
    <property type="evidence" value="ECO:0007669"/>
    <property type="project" value="UniProtKB-KW"/>
</dbReference>
<dbReference type="GO" id="GO:0005615">
    <property type="term" value="C:extracellular space"/>
    <property type="evidence" value="ECO:0007669"/>
    <property type="project" value="TreeGrafter"/>
</dbReference>
<dbReference type="Gene3D" id="3.30.70.80">
    <property type="entry name" value="Peptidase S8 propeptide/proteinase inhibitor I9"/>
    <property type="match status" value="1"/>
</dbReference>
<feature type="domain" description="Peptidase S8/S53" evidence="10">
    <location>
        <begin position="189"/>
        <end position="456"/>
    </location>
</feature>
<feature type="active site" description="Charge relay system" evidence="6 7">
    <location>
        <position position="198"/>
    </location>
</feature>
<feature type="region of interest" description="Disordered" evidence="9">
    <location>
        <begin position="453"/>
        <end position="473"/>
    </location>
</feature>
<dbReference type="InterPro" id="IPR050131">
    <property type="entry name" value="Peptidase_S8_subtilisin-like"/>
</dbReference>
<feature type="active site" description="Charge relay system" evidence="6 7">
    <location>
        <position position="230"/>
    </location>
</feature>
<feature type="domain" description="Inhibitor I9" evidence="11">
    <location>
        <begin position="64"/>
        <end position="130"/>
    </location>
</feature>
<organism evidence="12 13">
    <name type="scientific">Candidatus Abawacabacteria bacterium RBG_16_42_10</name>
    <dbReference type="NCBI Taxonomy" id="1817814"/>
    <lineage>
        <taxon>Bacteria</taxon>
        <taxon>Candidatus Abawacaibacteriota</taxon>
    </lineage>
</organism>
<proteinExistence type="inferred from homology"/>
<dbReference type="InterPro" id="IPR034202">
    <property type="entry name" value="Subtilisin_Carlsberg-like"/>
</dbReference>
<dbReference type="PANTHER" id="PTHR43806:SF11">
    <property type="entry name" value="CEREVISIN-RELATED"/>
    <property type="match status" value="1"/>
</dbReference>
<keyword evidence="2 7" id="KW-0645">Protease</keyword>
<keyword evidence="5 7" id="KW-0720">Serine protease</keyword>
<reference evidence="12 13" key="1">
    <citation type="journal article" date="2016" name="Nat. Commun.">
        <title>Thousands of microbial genomes shed light on interconnected biogeochemical processes in an aquifer system.</title>
        <authorList>
            <person name="Anantharaman K."/>
            <person name="Brown C.T."/>
            <person name="Hug L.A."/>
            <person name="Sharon I."/>
            <person name="Castelle C.J."/>
            <person name="Probst A.J."/>
            <person name="Thomas B.C."/>
            <person name="Singh A."/>
            <person name="Wilkins M.J."/>
            <person name="Karaoz U."/>
            <person name="Brodie E.L."/>
            <person name="Williams K.H."/>
            <person name="Hubbard S.S."/>
            <person name="Banfield J.F."/>
        </authorList>
    </citation>
    <scope>NUCLEOTIDE SEQUENCE [LARGE SCALE GENOMIC DNA]</scope>
</reference>
<dbReference type="InterPro" id="IPR015500">
    <property type="entry name" value="Peptidase_S8_subtilisin-rel"/>
</dbReference>
<evidence type="ECO:0000256" key="6">
    <source>
        <dbReference type="PIRSR" id="PIRSR615500-1"/>
    </source>
</evidence>
<dbReference type="InterPro" id="IPR010259">
    <property type="entry name" value="S8pro/Inhibitor_I9"/>
</dbReference>
<evidence type="ECO:0000256" key="5">
    <source>
        <dbReference type="ARBA" id="ARBA00022825"/>
    </source>
</evidence>
<comment type="caution">
    <text evidence="12">The sequence shown here is derived from an EMBL/GenBank/DDBJ whole genome shotgun (WGS) entry which is preliminary data.</text>
</comment>
<name>A0A1F4XKB0_9BACT</name>
<dbReference type="PANTHER" id="PTHR43806">
    <property type="entry name" value="PEPTIDASE S8"/>
    <property type="match status" value="1"/>
</dbReference>
<dbReference type="GO" id="GO:0004252">
    <property type="term" value="F:serine-type endopeptidase activity"/>
    <property type="evidence" value="ECO:0007669"/>
    <property type="project" value="UniProtKB-UniRule"/>
</dbReference>
<dbReference type="PROSITE" id="PS00136">
    <property type="entry name" value="SUBTILASE_ASP"/>
    <property type="match status" value="1"/>
</dbReference>
<dbReference type="SUPFAM" id="SSF52743">
    <property type="entry name" value="Subtilisin-like"/>
    <property type="match status" value="1"/>
</dbReference>
<feature type="compositionally biased region" description="Low complexity" evidence="9">
    <location>
        <begin position="131"/>
        <end position="165"/>
    </location>
</feature>